<protein>
    <submittedName>
        <fullName evidence="4">Thaumatin-like protein 1</fullName>
    </submittedName>
</protein>
<comment type="caution">
    <text evidence="4">The sequence shown here is derived from an EMBL/GenBank/DDBJ whole genome shotgun (WGS) entry which is preliminary data.</text>
</comment>
<feature type="region of interest" description="Disordered" evidence="2">
    <location>
        <begin position="536"/>
        <end position="555"/>
    </location>
</feature>
<dbReference type="Pfam" id="PF04751">
    <property type="entry name" value="DarP"/>
    <property type="match status" value="1"/>
</dbReference>
<dbReference type="SMART" id="SM00205">
    <property type="entry name" value="THN"/>
    <property type="match status" value="1"/>
</dbReference>
<gene>
    <name evidence="4" type="ORF">F383_30425</name>
</gene>
<dbReference type="EMBL" id="JRRC01423736">
    <property type="protein sequence ID" value="KHG05099.1"/>
    <property type="molecule type" value="Genomic_DNA"/>
</dbReference>
<dbReference type="AlphaFoldDB" id="A0A0B0MZZ9"/>
<feature type="region of interest" description="Disordered" evidence="2">
    <location>
        <begin position="48"/>
        <end position="93"/>
    </location>
</feature>
<dbReference type="Gene3D" id="2.60.110.10">
    <property type="entry name" value="Thaumatin"/>
    <property type="match status" value="1"/>
</dbReference>
<sequence>MARLIRSLRQWPPLQLQQQYHCCSRILTVSTKTPSHCFSFATSTSSRRNARLRPRGARLPNAPSTSDLRENEISDDSESDVKKSRNQKKREARRAVRWGMDLASFSIPQIKLILRASSLEQDVFDALMLVKRLGPDVREGKRRQFNYIGKLLREVEPELMEALIQATKVGDQKTLQALAGSETQIIEEEDDEEEDDNDDQFEYSQSQEFVNTANRWFDGLISKDIEITNEVFSASSVDFDRQELRKLVRKVQTSQEQSQNVSEEDKAKIEAAKEERSNLPIPFLFFMAQITFIAAVCALLLSQSFISGVQGTSFTIVNKCNYVVWPGVLSNAGVSAISTTGFTLRRGESKTISAPASWGGRFWGRTHCSQDSAGKFSCLTGDCGSGKLECSGNSAAPPATLAEFTLDGAGCLDFFDVSLVDGYNVPMLVVPHGGTGQNCTYTGCVVDLNDSCPSELKVMKREGGDGVACKSACEAFRQPQYCCSGAYGTPDTCKASSYSEVFKRACPRAYSYAYDDKSSTFTCAKADYTITFCPSPNTSQKSSSEGQNTETPSTTTLINSTMVYEGALDESTASPSIFTHVFGSQAIAVTFTITIAISCSCQLLF</sequence>
<keyword evidence="5" id="KW-1185">Reference proteome</keyword>
<dbReference type="FunFam" id="2.60.110.10:FF:000001">
    <property type="entry name" value="THAUMATIN-LIKE PROTEIN 1"/>
    <property type="match status" value="1"/>
</dbReference>
<evidence type="ECO:0000256" key="2">
    <source>
        <dbReference type="SAM" id="MobiDB-lite"/>
    </source>
</evidence>
<dbReference type="InterPro" id="IPR001938">
    <property type="entry name" value="Thaumatin"/>
</dbReference>
<name>A0A0B0MZZ9_GOSAR</name>
<dbReference type="Pfam" id="PF00314">
    <property type="entry name" value="Thaumatin"/>
    <property type="match status" value="1"/>
</dbReference>
<proteinExistence type="predicted"/>
<feature type="coiled-coil region" evidence="1">
    <location>
        <begin position="244"/>
        <end position="275"/>
    </location>
</feature>
<evidence type="ECO:0000313" key="4">
    <source>
        <dbReference type="EMBL" id="KHG05099.1"/>
    </source>
</evidence>
<dbReference type="PRINTS" id="PR00347">
    <property type="entry name" value="THAUMATIN"/>
</dbReference>
<evidence type="ECO:0000256" key="1">
    <source>
        <dbReference type="SAM" id="Coils"/>
    </source>
</evidence>
<evidence type="ECO:0000313" key="5">
    <source>
        <dbReference type="Proteomes" id="UP000032142"/>
    </source>
</evidence>
<dbReference type="InterPro" id="IPR037176">
    <property type="entry name" value="Osmotin/thaumatin-like_sf"/>
</dbReference>
<dbReference type="SUPFAM" id="SSF49870">
    <property type="entry name" value="Osmotin, thaumatin-like protein"/>
    <property type="match status" value="1"/>
</dbReference>
<feature type="transmembrane region" description="Helical" evidence="3">
    <location>
        <begin position="283"/>
        <end position="302"/>
    </location>
</feature>
<evidence type="ECO:0000256" key="3">
    <source>
        <dbReference type="SAM" id="Phobius"/>
    </source>
</evidence>
<keyword evidence="1" id="KW-0175">Coiled coil</keyword>
<dbReference type="Proteomes" id="UP000032142">
    <property type="component" value="Unassembled WGS sequence"/>
</dbReference>
<dbReference type="InterPro" id="IPR017949">
    <property type="entry name" value="Thaumatin_CS"/>
</dbReference>
<keyword evidence="3" id="KW-1133">Transmembrane helix</keyword>
<dbReference type="InterPro" id="IPR006839">
    <property type="entry name" value="DarP"/>
</dbReference>
<keyword evidence="3" id="KW-0812">Transmembrane</keyword>
<organism evidence="4 5">
    <name type="scientific">Gossypium arboreum</name>
    <name type="common">Tree cotton</name>
    <name type="synonym">Gossypium nanking</name>
    <dbReference type="NCBI Taxonomy" id="29729"/>
    <lineage>
        <taxon>Eukaryota</taxon>
        <taxon>Viridiplantae</taxon>
        <taxon>Streptophyta</taxon>
        <taxon>Embryophyta</taxon>
        <taxon>Tracheophyta</taxon>
        <taxon>Spermatophyta</taxon>
        <taxon>Magnoliopsida</taxon>
        <taxon>eudicotyledons</taxon>
        <taxon>Gunneridae</taxon>
        <taxon>Pentapetalae</taxon>
        <taxon>rosids</taxon>
        <taxon>malvids</taxon>
        <taxon>Malvales</taxon>
        <taxon>Malvaceae</taxon>
        <taxon>Malvoideae</taxon>
        <taxon>Gossypium</taxon>
    </lineage>
</organism>
<dbReference type="PANTHER" id="PTHR36898:SF1">
    <property type="entry name" value="OS04G0250700 PROTEIN"/>
    <property type="match status" value="1"/>
</dbReference>
<feature type="compositionally biased region" description="Basic residues" evidence="2">
    <location>
        <begin position="84"/>
        <end position="93"/>
    </location>
</feature>
<keyword evidence="3" id="KW-0472">Membrane</keyword>
<dbReference type="InterPro" id="IPR023153">
    <property type="entry name" value="DarP_sf"/>
</dbReference>
<dbReference type="PROSITE" id="PS51367">
    <property type="entry name" value="THAUMATIN_2"/>
    <property type="match status" value="1"/>
</dbReference>
<dbReference type="SUPFAM" id="SSF158710">
    <property type="entry name" value="PSPTO4464-like"/>
    <property type="match status" value="1"/>
</dbReference>
<dbReference type="Gene3D" id="1.10.60.30">
    <property type="entry name" value="PSPTO4464-like domains"/>
    <property type="match status" value="1"/>
</dbReference>
<dbReference type="CDD" id="cd09218">
    <property type="entry name" value="TLP-PA"/>
    <property type="match status" value="1"/>
</dbReference>
<feature type="transmembrane region" description="Helical" evidence="3">
    <location>
        <begin position="322"/>
        <end position="344"/>
    </location>
</feature>
<dbReference type="PANTHER" id="PTHR36898">
    <property type="entry name" value="OSJNBB0026I12.6 PROTEIN"/>
    <property type="match status" value="1"/>
</dbReference>
<dbReference type="PROSITE" id="PS00316">
    <property type="entry name" value="THAUMATIN_1"/>
    <property type="match status" value="1"/>
</dbReference>
<dbReference type="CDD" id="cd16331">
    <property type="entry name" value="YjgA-like"/>
    <property type="match status" value="1"/>
</dbReference>
<accession>A0A0B0MZZ9</accession>
<reference evidence="5" key="1">
    <citation type="submission" date="2014-09" db="EMBL/GenBank/DDBJ databases">
        <authorList>
            <person name="Mudge J."/>
            <person name="Ramaraj T."/>
            <person name="Lindquist I.E."/>
            <person name="Bharti A.K."/>
            <person name="Sundararajan A."/>
            <person name="Cameron C.T."/>
            <person name="Woodward J.E."/>
            <person name="May G.D."/>
            <person name="Brubaker C."/>
            <person name="Broadhvest J."/>
            <person name="Wilkins T.A."/>
        </authorList>
    </citation>
    <scope>NUCLEOTIDE SEQUENCE</scope>
    <source>
        <strain evidence="5">cv. AKA8401</strain>
    </source>
</reference>